<feature type="active site" evidence="3">
    <location>
        <position position="250"/>
    </location>
</feature>
<evidence type="ECO:0000256" key="1">
    <source>
        <dbReference type="ARBA" id="ARBA00009986"/>
    </source>
</evidence>
<dbReference type="InterPro" id="IPR016161">
    <property type="entry name" value="Ald_DH/histidinol_DH"/>
</dbReference>
<dbReference type="Gene3D" id="3.40.605.10">
    <property type="entry name" value="Aldehyde Dehydrogenase, Chain A, domain 1"/>
    <property type="match status" value="1"/>
</dbReference>
<dbReference type="SUPFAM" id="SSF53720">
    <property type="entry name" value="ALDH-like"/>
    <property type="match status" value="1"/>
</dbReference>
<evidence type="ECO:0000259" key="5">
    <source>
        <dbReference type="Pfam" id="PF00171"/>
    </source>
</evidence>
<dbReference type="PROSITE" id="PS00687">
    <property type="entry name" value="ALDEHYDE_DEHYDR_GLU"/>
    <property type="match status" value="1"/>
</dbReference>
<sequence>MADNIKNYINGKWVSGNGKGTFKSINPARRDNIIGVITKSSHKDVDRAVEAAKEAFKGWSLLPAPRRGEILFRAAELLIKEKKTLGQLVTREMGKVLPEGLGDVQEAIDMAYYMGGEGRRLSGETAPSELPNKDAKSIRVPIGVFALVTPWNFPIAIPAWKICPALIAGNTVVFKPSSETAVCATRFVEIFEAAGIPKGVLNLVHGSGQEVGEYLVTHPNIDAVSFTGSCPTGEYLEGLCGFLHRPISAEMGGKNAIIVMEDANLELAVHGAIWGGFGTSGQRCTAASRLVVHKAAYKKFIKIFQEAASRLRIGDGLRKTTDMGPVVNQSQFKKVLDYVEIGKKEGAKLIHGGKPYTDGECAKGFFIEPTIFIDVDQKMRIAQEEIFGPVVSVIKARNLDDAINIVNGTRYGLSSAIYTQDVNKSAIAEQALDTGIVYINASTIGAEIQLPFGGTKYTGIGPKEAGGRGGALDTYTKWKVIYRDFSGKLQRAQIDK</sequence>
<dbReference type="CDD" id="cd07131">
    <property type="entry name" value="ALDH_AldH-CAJ73105"/>
    <property type="match status" value="1"/>
</dbReference>
<evidence type="ECO:0000256" key="2">
    <source>
        <dbReference type="ARBA" id="ARBA00023002"/>
    </source>
</evidence>
<name>A0A0G0Y6R8_9BACT</name>
<evidence type="ECO:0000256" key="3">
    <source>
        <dbReference type="PROSITE-ProRule" id="PRU10007"/>
    </source>
</evidence>
<accession>A0A0G0Y6R8</accession>
<dbReference type="FunFam" id="3.40.309.10:FF:000012">
    <property type="entry name" value="Betaine aldehyde dehydrogenase"/>
    <property type="match status" value="1"/>
</dbReference>
<dbReference type="InterPro" id="IPR016162">
    <property type="entry name" value="Ald_DH_N"/>
</dbReference>
<dbReference type="InterPro" id="IPR015590">
    <property type="entry name" value="Aldehyde_DH_dom"/>
</dbReference>
<dbReference type="GO" id="GO:0016620">
    <property type="term" value="F:oxidoreductase activity, acting on the aldehyde or oxo group of donors, NAD or NADP as acceptor"/>
    <property type="evidence" value="ECO:0007669"/>
    <property type="project" value="InterPro"/>
</dbReference>
<feature type="domain" description="Aldehyde dehydrogenase" evidence="5">
    <location>
        <begin position="13"/>
        <end position="481"/>
    </location>
</feature>
<dbReference type="PATRIC" id="fig|1618997.3.peg.1260"/>
<comment type="similarity">
    <text evidence="1 4">Belongs to the aldehyde dehydrogenase family.</text>
</comment>
<dbReference type="FunFam" id="3.40.605.10:FF:000007">
    <property type="entry name" value="NAD/NADP-dependent betaine aldehyde dehydrogenase"/>
    <property type="match status" value="1"/>
</dbReference>
<dbReference type="InterPro" id="IPR016160">
    <property type="entry name" value="Ald_DH_CS_CYS"/>
</dbReference>
<evidence type="ECO:0000313" key="7">
    <source>
        <dbReference type="Proteomes" id="UP000034746"/>
    </source>
</evidence>
<dbReference type="PANTHER" id="PTHR11699">
    <property type="entry name" value="ALDEHYDE DEHYDROGENASE-RELATED"/>
    <property type="match status" value="1"/>
</dbReference>
<keyword evidence="2 4" id="KW-0560">Oxidoreductase</keyword>
<evidence type="ECO:0000256" key="4">
    <source>
        <dbReference type="RuleBase" id="RU003345"/>
    </source>
</evidence>
<dbReference type="InterPro" id="IPR029510">
    <property type="entry name" value="Ald_DH_CS_GLU"/>
</dbReference>
<dbReference type="Gene3D" id="3.40.309.10">
    <property type="entry name" value="Aldehyde Dehydrogenase, Chain A, domain 2"/>
    <property type="match status" value="1"/>
</dbReference>
<reference evidence="6 7" key="1">
    <citation type="journal article" date="2015" name="Nature">
        <title>rRNA introns, odd ribosomes, and small enigmatic genomes across a large radiation of phyla.</title>
        <authorList>
            <person name="Brown C.T."/>
            <person name="Hug L.A."/>
            <person name="Thomas B.C."/>
            <person name="Sharon I."/>
            <person name="Castelle C.J."/>
            <person name="Singh A."/>
            <person name="Wilkins M.J."/>
            <person name="Williams K.H."/>
            <person name="Banfield J.F."/>
        </authorList>
    </citation>
    <scope>NUCLEOTIDE SEQUENCE [LARGE SCALE GENOMIC DNA]</scope>
</reference>
<dbReference type="InterPro" id="IPR016163">
    <property type="entry name" value="Ald_DH_C"/>
</dbReference>
<dbReference type="Proteomes" id="UP000034746">
    <property type="component" value="Unassembled WGS sequence"/>
</dbReference>
<dbReference type="AlphaFoldDB" id="A0A0G0Y6R8"/>
<dbReference type="EMBL" id="LCAU01000038">
    <property type="protein sequence ID" value="KKR96007.1"/>
    <property type="molecule type" value="Genomic_DNA"/>
</dbReference>
<dbReference type="Pfam" id="PF00171">
    <property type="entry name" value="Aldedh"/>
    <property type="match status" value="1"/>
</dbReference>
<organism evidence="6 7">
    <name type="scientific">Candidatus Uhrbacteria bacterium GW2011_GWF2_41_16</name>
    <dbReference type="NCBI Taxonomy" id="1618997"/>
    <lineage>
        <taxon>Bacteria</taxon>
        <taxon>Candidatus Uhriibacteriota</taxon>
    </lineage>
</organism>
<evidence type="ECO:0000313" key="6">
    <source>
        <dbReference type="EMBL" id="KKR96007.1"/>
    </source>
</evidence>
<proteinExistence type="inferred from homology"/>
<comment type="caution">
    <text evidence="6">The sequence shown here is derived from an EMBL/GenBank/DDBJ whole genome shotgun (WGS) entry which is preliminary data.</text>
</comment>
<dbReference type="PROSITE" id="PS00070">
    <property type="entry name" value="ALDEHYDE_DEHYDR_CYS"/>
    <property type="match status" value="1"/>
</dbReference>
<gene>
    <name evidence="6" type="ORF">UU48_C0038G0005</name>
</gene>
<protein>
    <submittedName>
        <fullName evidence="6">Aldehyde dehydrogenase</fullName>
    </submittedName>
</protein>